<dbReference type="GO" id="GO:0005524">
    <property type="term" value="F:ATP binding"/>
    <property type="evidence" value="ECO:0007669"/>
    <property type="project" value="UniProtKB-UniRule"/>
</dbReference>
<comment type="similarity">
    <text evidence="6">Belongs to the protein kinase superfamily.</text>
</comment>
<dbReference type="PROSITE" id="PS50011">
    <property type="entry name" value="PROTEIN_KINASE_DOM"/>
    <property type="match status" value="1"/>
</dbReference>
<evidence type="ECO:0000256" key="1">
    <source>
        <dbReference type="ARBA" id="ARBA00022679"/>
    </source>
</evidence>
<keyword evidence="1" id="KW-0808">Transferase</keyword>
<dbReference type="PROSITE" id="PS00108">
    <property type="entry name" value="PROTEIN_KINASE_ST"/>
    <property type="match status" value="1"/>
</dbReference>
<reference evidence="9" key="1">
    <citation type="submission" date="2021-01" db="EMBL/GenBank/DDBJ databases">
        <authorList>
            <person name="Lovell J.T."/>
            <person name="Bentley N."/>
            <person name="Bhattarai G."/>
            <person name="Jenkins J.W."/>
            <person name="Sreedasyam A."/>
            <person name="Alarcon Y."/>
            <person name="Bock C."/>
            <person name="Boston L."/>
            <person name="Carlson J."/>
            <person name="Cervantes K."/>
            <person name="Clermont K."/>
            <person name="Krom N."/>
            <person name="Kubenka K."/>
            <person name="Mamidi S."/>
            <person name="Mattison C."/>
            <person name="Monteros M."/>
            <person name="Pisani C."/>
            <person name="Plott C."/>
            <person name="Rajasekar S."/>
            <person name="Rhein H.S."/>
            <person name="Rohla C."/>
            <person name="Song M."/>
            <person name="Hilaire R.S."/>
            <person name="Shu S."/>
            <person name="Wells L."/>
            <person name="Wang X."/>
            <person name="Webber J."/>
            <person name="Heerema R.J."/>
            <person name="Klein P."/>
            <person name="Conner P."/>
            <person name="Grauke L."/>
            <person name="Grimwood J."/>
            <person name="Schmutz J."/>
            <person name="Randall J.J."/>
        </authorList>
    </citation>
    <scope>NUCLEOTIDE SEQUENCE</scope>
    <source>
        <tissue evidence="9">Leaf</tissue>
    </source>
</reference>
<dbReference type="InterPro" id="IPR017441">
    <property type="entry name" value="Protein_kinase_ATP_BS"/>
</dbReference>
<dbReference type="SMART" id="SM00220">
    <property type="entry name" value="S_TKc"/>
    <property type="match status" value="1"/>
</dbReference>
<keyword evidence="2 5" id="KW-0547">Nucleotide-binding</keyword>
<keyword evidence="4 5" id="KW-0067">ATP-binding</keyword>
<dbReference type="InterPro" id="IPR000719">
    <property type="entry name" value="Prot_kinase_dom"/>
</dbReference>
<dbReference type="Pfam" id="PF00069">
    <property type="entry name" value="Pkinase"/>
    <property type="match status" value="1"/>
</dbReference>
<gene>
    <name evidence="9" type="ORF">I3842_15G083500</name>
</gene>
<sequence>MGSTFGDGESWVRGPLIGKGGFGSVFLATLKKPKPRFVCFPSTMAVKSAEVSVSGSLQKEKEVLDNVKGSPYVINCFGEEITTPEKGEMVYNLLLEYASGGTLADSIEKSHGCRLPETDVKRYTWSILKGLGHIHDRGFVHCDLKPENVLLVPTIGPGGNFVAKIGDFGLAKRSAQKKKRRMDLDFYLRGTPLYMAPEAVIENVQKPPCDIWALGCLVCEMLTGKSPWDREEELNAEELLQLIGDEREVPKIPNGVSDEAKSFLKSCLVRKPIYRFTAEMLMDHPFLTGIGYQLEDEYMKKEEHEVASPSVSCNETDSEFSGSSICSSFSVDDDDDSTLSKLSSWPEDGENSEVQKSDKKPFAASLNTLPSTILLRV</sequence>
<keyword evidence="3" id="KW-0418">Kinase</keyword>
<evidence type="ECO:0000259" key="8">
    <source>
        <dbReference type="PROSITE" id="PS50011"/>
    </source>
</evidence>
<feature type="domain" description="Protein kinase" evidence="8">
    <location>
        <begin position="11"/>
        <end position="287"/>
    </location>
</feature>
<keyword evidence="6" id="KW-0723">Serine/threonine-protein kinase</keyword>
<feature type="region of interest" description="Disordered" evidence="7">
    <location>
        <begin position="330"/>
        <end position="361"/>
    </location>
</feature>
<evidence type="ECO:0000256" key="5">
    <source>
        <dbReference type="PROSITE-ProRule" id="PRU10141"/>
    </source>
</evidence>
<dbReference type="GO" id="GO:0007165">
    <property type="term" value="P:signal transduction"/>
    <property type="evidence" value="ECO:0007669"/>
    <property type="project" value="TreeGrafter"/>
</dbReference>
<dbReference type="InterPro" id="IPR008271">
    <property type="entry name" value="Ser/Thr_kinase_AS"/>
</dbReference>
<dbReference type="PROSITE" id="PS00107">
    <property type="entry name" value="PROTEIN_KINASE_ATP"/>
    <property type="match status" value="1"/>
</dbReference>
<organism evidence="9 10">
    <name type="scientific">Carya illinoinensis</name>
    <name type="common">Pecan</name>
    <dbReference type="NCBI Taxonomy" id="32201"/>
    <lineage>
        <taxon>Eukaryota</taxon>
        <taxon>Viridiplantae</taxon>
        <taxon>Streptophyta</taxon>
        <taxon>Embryophyta</taxon>
        <taxon>Tracheophyta</taxon>
        <taxon>Spermatophyta</taxon>
        <taxon>Magnoliopsida</taxon>
        <taxon>eudicotyledons</taxon>
        <taxon>Gunneridae</taxon>
        <taxon>Pentapetalae</taxon>
        <taxon>rosids</taxon>
        <taxon>fabids</taxon>
        <taxon>Fagales</taxon>
        <taxon>Juglandaceae</taxon>
        <taxon>Carya</taxon>
    </lineage>
</organism>
<dbReference type="PANTHER" id="PTHR48011:SF56">
    <property type="entry name" value="PROTEIN KINASE DOMAIN-CONTAINING PROTEIN"/>
    <property type="match status" value="1"/>
</dbReference>
<accession>A0A922AAG8</accession>
<dbReference type="InterPro" id="IPR052751">
    <property type="entry name" value="Plant_MAPKKK"/>
</dbReference>
<dbReference type="PANTHER" id="PTHR48011">
    <property type="entry name" value="CCR4-NOT TRANSCRIPTIONAL COMPLEX SUBUNIT CAF120-RELATED"/>
    <property type="match status" value="1"/>
</dbReference>
<dbReference type="EMBL" id="CM031839">
    <property type="protein sequence ID" value="KAG6675096.1"/>
    <property type="molecule type" value="Genomic_DNA"/>
</dbReference>
<evidence type="ECO:0000256" key="3">
    <source>
        <dbReference type="ARBA" id="ARBA00022777"/>
    </source>
</evidence>
<evidence type="ECO:0000256" key="6">
    <source>
        <dbReference type="RuleBase" id="RU000304"/>
    </source>
</evidence>
<dbReference type="Proteomes" id="UP000811246">
    <property type="component" value="Chromosome 15"/>
</dbReference>
<protein>
    <recommendedName>
        <fullName evidence="8">Protein kinase domain-containing protein</fullName>
    </recommendedName>
</protein>
<dbReference type="GO" id="GO:0004674">
    <property type="term" value="F:protein serine/threonine kinase activity"/>
    <property type="evidence" value="ECO:0007669"/>
    <property type="project" value="UniProtKB-KW"/>
</dbReference>
<dbReference type="AlphaFoldDB" id="A0A922AAG8"/>
<evidence type="ECO:0000313" key="10">
    <source>
        <dbReference type="Proteomes" id="UP000811246"/>
    </source>
</evidence>
<evidence type="ECO:0000256" key="7">
    <source>
        <dbReference type="SAM" id="MobiDB-lite"/>
    </source>
</evidence>
<evidence type="ECO:0000313" key="9">
    <source>
        <dbReference type="EMBL" id="KAG6675096.1"/>
    </source>
</evidence>
<comment type="caution">
    <text evidence="9">The sequence shown here is derived from an EMBL/GenBank/DDBJ whole genome shotgun (WGS) entry which is preliminary data.</text>
</comment>
<name>A0A922AAG8_CARIL</name>
<evidence type="ECO:0000256" key="2">
    <source>
        <dbReference type="ARBA" id="ARBA00022741"/>
    </source>
</evidence>
<proteinExistence type="inferred from homology"/>
<feature type="binding site" evidence="5">
    <location>
        <position position="47"/>
    </location>
    <ligand>
        <name>ATP</name>
        <dbReference type="ChEBI" id="CHEBI:30616"/>
    </ligand>
</feature>
<evidence type="ECO:0000256" key="4">
    <source>
        <dbReference type="ARBA" id="ARBA00022840"/>
    </source>
</evidence>